<dbReference type="Proteomes" id="UP000184474">
    <property type="component" value="Unassembled WGS sequence"/>
</dbReference>
<dbReference type="AlphaFoldDB" id="A0A1M6TF91"/>
<dbReference type="STRING" id="156994.SAMN04488028_10619"/>
<organism evidence="2 3">
    <name type="scientific">Reichenbachiella agariperforans</name>
    <dbReference type="NCBI Taxonomy" id="156994"/>
    <lineage>
        <taxon>Bacteria</taxon>
        <taxon>Pseudomonadati</taxon>
        <taxon>Bacteroidota</taxon>
        <taxon>Cytophagia</taxon>
        <taxon>Cytophagales</taxon>
        <taxon>Reichenbachiellaceae</taxon>
        <taxon>Reichenbachiella</taxon>
    </lineage>
</organism>
<dbReference type="SUPFAM" id="SSF101874">
    <property type="entry name" value="YceI-like"/>
    <property type="match status" value="1"/>
</dbReference>
<feature type="domain" description="Lipid/polyisoprenoid-binding YceI-like" evidence="1">
    <location>
        <begin position="39"/>
        <end position="197"/>
    </location>
</feature>
<dbReference type="Pfam" id="PF04264">
    <property type="entry name" value="YceI"/>
    <property type="match status" value="1"/>
</dbReference>
<dbReference type="EMBL" id="FRAA01000006">
    <property type="protein sequence ID" value="SHK55685.1"/>
    <property type="molecule type" value="Genomic_DNA"/>
</dbReference>
<gene>
    <name evidence="2" type="ORF">SAMN04488028_10619</name>
</gene>
<proteinExistence type="predicted"/>
<sequence length="202" mass="21489">MKTKNYIPVIVALFSMYACTPKKAQEEKSEEATKEIVYDVAAAQIKWTAFKLTERVGVSGTFDEVAVTAGGEGTVESVLTDGSFSINTSSVNSNEATRDPKIKESFFGTFNTPAIEGKIVSADAGSGELSLMMNDTTSAVPFSYITNDSTLILTASIDVTNWNGGAAIDSLNSVCELLHKGSDGVSKLWPDVTVQVTIPAKK</sequence>
<dbReference type="InterPro" id="IPR036761">
    <property type="entry name" value="TTHA0802/YceI-like_sf"/>
</dbReference>
<evidence type="ECO:0000259" key="1">
    <source>
        <dbReference type="Pfam" id="PF04264"/>
    </source>
</evidence>
<evidence type="ECO:0000313" key="3">
    <source>
        <dbReference type="Proteomes" id="UP000184474"/>
    </source>
</evidence>
<evidence type="ECO:0000313" key="2">
    <source>
        <dbReference type="EMBL" id="SHK55685.1"/>
    </source>
</evidence>
<dbReference type="PROSITE" id="PS51257">
    <property type="entry name" value="PROKAR_LIPOPROTEIN"/>
    <property type="match status" value="1"/>
</dbReference>
<protein>
    <submittedName>
        <fullName evidence="2">YceI-like domain-containing protein</fullName>
    </submittedName>
</protein>
<dbReference type="InterPro" id="IPR007372">
    <property type="entry name" value="Lipid/polyisoprenoid-bd_YceI"/>
</dbReference>
<keyword evidence="3" id="KW-1185">Reference proteome</keyword>
<dbReference type="Gene3D" id="2.40.128.110">
    <property type="entry name" value="Lipid/polyisoprenoid-binding, YceI-like"/>
    <property type="match status" value="1"/>
</dbReference>
<dbReference type="RefSeq" id="WP_073123624.1">
    <property type="nucleotide sequence ID" value="NZ_FRAA01000006.1"/>
</dbReference>
<accession>A0A1M6TF91</accession>
<name>A0A1M6TF91_REIAG</name>
<reference evidence="3" key="1">
    <citation type="submission" date="2016-11" db="EMBL/GenBank/DDBJ databases">
        <authorList>
            <person name="Varghese N."/>
            <person name="Submissions S."/>
        </authorList>
    </citation>
    <scope>NUCLEOTIDE SEQUENCE [LARGE SCALE GENOMIC DNA]</scope>
    <source>
        <strain evidence="3">DSM 26134</strain>
    </source>
</reference>